<evidence type="ECO:0000313" key="12">
    <source>
        <dbReference type="EMBL" id="RKP48514.1"/>
    </source>
</evidence>
<dbReference type="HAMAP" id="MF_00911">
    <property type="entry name" value="FtsQ_subfam"/>
    <property type="match status" value="1"/>
</dbReference>
<evidence type="ECO:0000256" key="1">
    <source>
        <dbReference type="ARBA" id="ARBA00004370"/>
    </source>
</evidence>
<dbReference type="AlphaFoldDB" id="A0A494XKA8"/>
<keyword evidence="2 9" id="KW-1003">Cell membrane</keyword>
<name>A0A494XKA8_9BURK</name>
<evidence type="ECO:0000256" key="9">
    <source>
        <dbReference type="HAMAP-Rule" id="MF_00911"/>
    </source>
</evidence>
<dbReference type="InterPro" id="IPR026579">
    <property type="entry name" value="FtsQ"/>
</dbReference>
<organism evidence="12 13">
    <name type="scientific">Pararobbsia silviterrae</name>
    <dbReference type="NCBI Taxonomy" id="1792498"/>
    <lineage>
        <taxon>Bacteria</taxon>
        <taxon>Pseudomonadati</taxon>
        <taxon>Pseudomonadota</taxon>
        <taxon>Betaproteobacteria</taxon>
        <taxon>Burkholderiales</taxon>
        <taxon>Burkholderiaceae</taxon>
        <taxon>Pararobbsia</taxon>
    </lineage>
</organism>
<evidence type="ECO:0000256" key="3">
    <source>
        <dbReference type="ARBA" id="ARBA00022519"/>
    </source>
</evidence>
<keyword evidence="4 9" id="KW-0132">Cell division</keyword>
<proteinExistence type="inferred from homology"/>
<comment type="function">
    <text evidence="9">Essential cell division protein. May link together the upstream cell division proteins, which are predominantly cytoplasmic, with the downstream cell division proteins, which are predominantly periplasmic. May control correct divisome assembly.</text>
</comment>
<sequence length="291" mass="31972">MWHNVRQLNMIASALYALVVLAVLGTGARWMSERPTFALHAIQIDGDTSHINALTVRQTVVDHLKGNFFTVNLETARAAFESMPWVRHASVRRVWPDTLAVDLDEYKPLGTWGDDRMVSVDGELFTANQAEADGELPAFDGPEGSEQDVVARYHDFATWFAPLHAKPVEVTLSPRYAWTVKLSNGLQVEFGRERNAQTLASRAQRFVSSWDQTTQRWGKDIEYADLRYPNGFAVRSASMQIADDDAAAKPAAAKAAAPAKPAAKPPGNTGNPVKTIGKPAHAAPKQQGVRQ</sequence>
<keyword evidence="6 9" id="KW-1133">Transmembrane helix</keyword>
<feature type="domain" description="POTRA" evidence="11">
    <location>
        <begin position="37"/>
        <end position="106"/>
    </location>
</feature>
<evidence type="ECO:0000256" key="4">
    <source>
        <dbReference type="ARBA" id="ARBA00022618"/>
    </source>
</evidence>
<keyword evidence="3 9" id="KW-0997">Cell inner membrane</keyword>
<dbReference type="InterPro" id="IPR034746">
    <property type="entry name" value="POTRA"/>
</dbReference>
<comment type="subcellular location">
    <subcellularLocation>
        <location evidence="9">Cell inner membrane</location>
        <topology evidence="9">Single-pass type II membrane protein</topology>
    </subcellularLocation>
    <subcellularLocation>
        <location evidence="1">Membrane</location>
    </subcellularLocation>
    <text evidence="9">Localizes to the division septum.</text>
</comment>
<dbReference type="Proteomes" id="UP000270342">
    <property type="component" value="Unassembled WGS sequence"/>
</dbReference>
<dbReference type="PANTHER" id="PTHR35851:SF1">
    <property type="entry name" value="CELL DIVISION PROTEIN FTSQ"/>
    <property type="match status" value="1"/>
</dbReference>
<evidence type="ECO:0000256" key="8">
    <source>
        <dbReference type="ARBA" id="ARBA00023306"/>
    </source>
</evidence>
<evidence type="ECO:0000313" key="13">
    <source>
        <dbReference type="Proteomes" id="UP000270342"/>
    </source>
</evidence>
<evidence type="ECO:0000256" key="2">
    <source>
        <dbReference type="ARBA" id="ARBA00022475"/>
    </source>
</evidence>
<comment type="caution">
    <text evidence="12">The sequence shown here is derived from an EMBL/GenBank/DDBJ whole genome shotgun (WGS) entry which is preliminary data.</text>
</comment>
<dbReference type="GO" id="GO:0005886">
    <property type="term" value="C:plasma membrane"/>
    <property type="evidence" value="ECO:0007669"/>
    <property type="project" value="UniProtKB-SubCell"/>
</dbReference>
<feature type="region of interest" description="Disordered" evidence="10">
    <location>
        <begin position="243"/>
        <end position="291"/>
    </location>
</feature>
<evidence type="ECO:0000256" key="5">
    <source>
        <dbReference type="ARBA" id="ARBA00022692"/>
    </source>
</evidence>
<dbReference type="PROSITE" id="PS51779">
    <property type="entry name" value="POTRA"/>
    <property type="match status" value="1"/>
</dbReference>
<keyword evidence="5 9" id="KW-0812">Transmembrane</keyword>
<keyword evidence="7 9" id="KW-0472">Membrane</keyword>
<dbReference type="Gene3D" id="3.40.50.11690">
    <property type="entry name" value="Cell division protein FtsQ/DivIB"/>
    <property type="match status" value="1"/>
</dbReference>
<dbReference type="Gene3D" id="3.10.20.310">
    <property type="entry name" value="membrane protein fhac"/>
    <property type="match status" value="1"/>
</dbReference>
<feature type="compositionally biased region" description="Low complexity" evidence="10">
    <location>
        <begin position="248"/>
        <end position="266"/>
    </location>
</feature>
<dbReference type="InterPro" id="IPR005548">
    <property type="entry name" value="Cell_div_FtsQ/DivIB_C"/>
</dbReference>
<reference evidence="12 13" key="1">
    <citation type="submission" date="2018-10" db="EMBL/GenBank/DDBJ databases">
        <title>Robbsia sp. DHC34, isolated from soil.</title>
        <authorList>
            <person name="Gao Z.-H."/>
            <person name="Qiu L.-H."/>
        </authorList>
    </citation>
    <scope>NUCLEOTIDE SEQUENCE [LARGE SCALE GENOMIC DNA]</scope>
    <source>
        <strain evidence="12 13">DHC34</strain>
    </source>
</reference>
<dbReference type="PANTHER" id="PTHR35851">
    <property type="entry name" value="CELL DIVISION PROTEIN FTSQ"/>
    <property type="match status" value="1"/>
</dbReference>
<accession>A0A494XKA8</accession>
<evidence type="ECO:0000256" key="10">
    <source>
        <dbReference type="SAM" id="MobiDB-lite"/>
    </source>
</evidence>
<dbReference type="Pfam" id="PF08478">
    <property type="entry name" value="POTRA_1"/>
    <property type="match status" value="1"/>
</dbReference>
<comment type="subunit">
    <text evidence="9">Part of a complex composed of FtsB, FtsL and FtsQ.</text>
</comment>
<dbReference type="OrthoDB" id="9790370at2"/>
<protein>
    <recommendedName>
        <fullName evidence="9">Cell division protein FtsQ</fullName>
    </recommendedName>
</protein>
<dbReference type="GO" id="GO:0032153">
    <property type="term" value="C:cell division site"/>
    <property type="evidence" value="ECO:0007669"/>
    <property type="project" value="UniProtKB-UniRule"/>
</dbReference>
<dbReference type="Pfam" id="PF03799">
    <property type="entry name" value="FtsQ_DivIB_C"/>
    <property type="match status" value="1"/>
</dbReference>
<dbReference type="GO" id="GO:0090529">
    <property type="term" value="P:cell septum assembly"/>
    <property type="evidence" value="ECO:0007669"/>
    <property type="project" value="InterPro"/>
</dbReference>
<keyword evidence="13" id="KW-1185">Reference proteome</keyword>
<dbReference type="EMBL" id="RBZU01000011">
    <property type="protein sequence ID" value="RKP48514.1"/>
    <property type="molecule type" value="Genomic_DNA"/>
</dbReference>
<dbReference type="RefSeq" id="WP_121089002.1">
    <property type="nucleotide sequence ID" value="NZ_RBZU01000011.1"/>
</dbReference>
<dbReference type="InterPro" id="IPR045335">
    <property type="entry name" value="FtsQ_C_sf"/>
</dbReference>
<evidence type="ECO:0000256" key="7">
    <source>
        <dbReference type="ARBA" id="ARBA00023136"/>
    </source>
</evidence>
<keyword evidence="8 9" id="KW-0131">Cell cycle</keyword>
<dbReference type="InterPro" id="IPR013685">
    <property type="entry name" value="POTRA_FtsQ_type"/>
</dbReference>
<comment type="similarity">
    <text evidence="9">Belongs to the FtsQ/DivIB family. FtsQ subfamily.</text>
</comment>
<evidence type="ECO:0000259" key="11">
    <source>
        <dbReference type="PROSITE" id="PS51779"/>
    </source>
</evidence>
<gene>
    <name evidence="9" type="primary">ftsQ</name>
    <name evidence="12" type="ORF">D7S86_21070</name>
</gene>
<dbReference type="GO" id="GO:0043093">
    <property type="term" value="P:FtsZ-dependent cytokinesis"/>
    <property type="evidence" value="ECO:0007669"/>
    <property type="project" value="UniProtKB-UniRule"/>
</dbReference>
<evidence type="ECO:0000256" key="6">
    <source>
        <dbReference type="ARBA" id="ARBA00022989"/>
    </source>
</evidence>